<dbReference type="PANTHER" id="PTHR11365:SF23">
    <property type="entry name" value="HYPOTHETICAL 5-OXOPROLINASE (EUROFUNG)-RELATED"/>
    <property type="match status" value="1"/>
</dbReference>
<gene>
    <name evidence="2" type="ordered locus">Anamo_1940</name>
</gene>
<dbReference type="GO" id="GO:0006749">
    <property type="term" value="P:glutathione metabolic process"/>
    <property type="evidence" value="ECO:0007669"/>
    <property type="project" value="TreeGrafter"/>
</dbReference>
<name>I4BZ19_ACEMN</name>
<dbReference type="InterPro" id="IPR045079">
    <property type="entry name" value="Oxoprolinase-like"/>
</dbReference>
<dbReference type="Proteomes" id="UP000006061">
    <property type="component" value="Chromosome"/>
</dbReference>
<evidence type="ECO:0000259" key="1">
    <source>
        <dbReference type="Pfam" id="PF02538"/>
    </source>
</evidence>
<dbReference type="GO" id="GO:0017168">
    <property type="term" value="F:5-oxoprolinase (ATP-hydrolyzing) activity"/>
    <property type="evidence" value="ECO:0007669"/>
    <property type="project" value="TreeGrafter"/>
</dbReference>
<accession>I4BZ19</accession>
<dbReference type="STRING" id="891968.Anamo_1940"/>
<organism evidence="2 3">
    <name type="scientific">Acetomicrobium mobile (strain ATCC BAA-54 / DSM 13181 / JCM 12221 / NGA)</name>
    <name type="common">Anaerobaculum mobile</name>
    <dbReference type="NCBI Taxonomy" id="891968"/>
    <lineage>
        <taxon>Bacteria</taxon>
        <taxon>Thermotogati</taxon>
        <taxon>Synergistota</taxon>
        <taxon>Synergistia</taxon>
        <taxon>Synergistales</taxon>
        <taxon>Acetomicrobiaceae</taxon>
        <taxon>Acetomicrobium</taxon>
    </lineage>
</organism>
<feature type="domain" description="Hydantoinase B/oxoprolinase" evidence="1">
    <location>
        <begin position="5"/>
        <end position="528"/>
    </location>
</feature>
<protein>
    <submittedName>
        <fullName evidence="2">N-methylhydantoinase B/acetone carboxylase, alpha subunit</fullName>
    </submittedName>
</protein>
<keyword evidence="3" id="KW-1185">Reference proteome</keyword>
<reference evidence="3" key="1">
    <citation type="journal article" date="2013" name="Stand. Genomic Sci.">
        <title>Complete genome sequence of the moderate thermophile Anaerobaculum mobile type strain (NGA(T)).</title>
        <authorList>
            <person name="Mavromatis K."/>
            <person name="Stackebrandt E."/>
            <person name="Held B."/>
            <person name="Lapidus A."/>
            <person name="Nolan M."/>
            <person name="Lucas S."/>
            <person name="Hammon N."/>
            <person name="Deshpande S."/>
            <person name="Cheng J.F."/>
            <person name="Tapia R."/>
            <person name="Goodwin L.A."/>
            <person name="Pitluck S."/>
            <person name="Liolios K."/>
            <person name="Pagani I."/>
            <person name="Ivanova N."/>
            <person name="Mikhailova N."/>
            <person name="Huntemann M."/>
            <person name="Pati A."/>
            <person name="Chen A."/>
            <person name="Palaniappan K."/>
            <person name="Land M."/>
            <person name="Rohde M."/>
            <person name="Spring S."/>
            <person name="Goker M."/>
            <person name="Woyke T."/>
            <person name="Detter J.C."/>
            <person name="Bristow J."/>
            <person name="Eisen J.A."/>
            <person name="Markowitz V."/>
            <person name="Hugenholtz P."/>
            <person name="Klenk H.P."/>
            <person name="Kyrpides N.C."/>
        </authorList>
    </citation>
    <scope>NUCLEOTIDE SEQUENCE</scope>
    <source>
        <strain evidence="3">ATCC BAA-54 / DSM 13181 / NGA</strain>
    </source>
</reference>
<dbReference type="Pfam" id="PF02538">
    <property type="entry name" value="Hydantoinase_B"/>
    <property type="match status" value="1"/>
</dbReference>
<proteinExistence type="predicted"/>
<dbReference type="PANTHER" id="PTHR11365">
    <property type="entry name" value="5-OXOPROLINASE RELATED"/>
    <property type="match status" value="1"/>
</dbReference>
<evidence type="ECO:0000313" key="2">
    <source>
        <dbReference type="EMBL" id="AFM22526.1"/>
    </source>
</evidence>
<dbReference type="KEGG" id="amo:Anamo_1940"/>
<dbReference type="InterPro" id="IPR003692">
    <property type="entry name" value="Hydantoinase_B"/>
</dbReference>
<dbReference type="GO" id="GO:0005829">
    <property type="term" value="C:cytosol"/>
    <property type="evidence" value="ECO:0007669"/>
    <property type="project" value="TreeGrafter"/>
</dbReference>
<dbReference type="HOGENOM" id="CLU_020413_1_1_0"/>
<evidence type="ECO:0000313" key="3">
    <source>
        <dbReference type="Proteomes" id="UP000006061"/>
    </source>
</evidence>
<dbReference type="EMBL" id="CP003198">
    <property type="protein sequence ID" value="AFM22526.1"/>
    <property type="molecule type" value="Genomic_DNA"/>
</dbReference>
<dbReference type="eggNOG" id="COG0146">
    <property type="taxonomic scope" value="Bacteria"/>
</dbReference>
<dbReference type="PATRIC" id="fig|891968.3.peg.1926"/>
<dbReference type="AlphaFoldDB" id="I4BZ19"/>
<sequence length="579" mass="63132">MAGVDRFTLENVADGLVAASDEMFLSWARTSQSTIIYEVLDFATGLTDAEGNLIAQANGVTGFLATITYSVKSVLKKFGKENLKPGDIILTNDPYTGSGTHLCDVSAVMPIFYGDKIIAFAANKGHWNEIGGKSLGSWSTDATEIYQEGLQFPIIKVYEQGKLNVAVRDMIEANVRTPSMTLGDLYAQTAALRVAEKRVFELCSRYGSDAIEMAIKQMLDNGKKLALQELEKLPHGTFEAEGYIDTEANNIEDVYIKAKVTITDESFTIDLTGSGDQVPAPINCSRYGALGAARVVYRALVCPHADTEGNEGFYSPLNVIVPDGTIFSAVRPYPVSCNWEAFSHLVDLVVKAVAEHVPDRVTAGHFLSIVGTIVGGIDDKTNEPFVLCEPQAGGWGAGFDKDGESGLVAIDDGETYVIPAEVAEHKYPIIVEQYSFNLQSGAGEYRGGYGLIRDYRICNSNAELTTIASRYRYKPWGLKGGYEGSNNKVQVYHNDGNMIERATFSNYHLGNGDLVRFITGGGGGYGDPLKRDPKKVFEDIQNEFIDIKAANNIYKVAIKVETENISLDTESTNKLKAHK</sequence>